<dbReference type="InterPro" id="IPR007607">
    <property type="entry name" value="BacA/B"/>
</dbReference>
<organism evidence="2 3">
    <name type="scientific">Shewanella electrodiphila</name>
    <dbReference type="NCBI Taxonomy" id="934143"/>
    <lineage>
        <taxon>Bacteria</taxon>
        <taxon>Pseudomonadati</taxon>
        <taxon>Pseudomonadota</taxon>
        <taxon>Gammaproteobacteria</taxon>
        <taxon>Alteromonadales</taxon>
        <taxon>Shewanellaceae</taxon>
        <taxon>Shewanella</taxon>
    </lineage>
</organism>
<dbReference type="PANTHER" id="PTHR35024">
    <property type="entry name" value="HYPOTHETICAL CYTOSOLIC PROTEIN"/>
    <property type="match status" value="1"/>
</dbReference>
<evidence type="ECO:0000256" key="1">
    <source>
        <dbReference type="ARBA" id="ARBA00044755"/>
    </source>
</evidence>
<proteinExistence type="inferred from homology"/>
<accession>A0ABT0KKC5</accession>
<comment type="similarity">
    <text evidence="1">Belongs to the bactofilin family.</text>
</comment>
<dbReference type="Pfam" id="PF04519">
    <property type="entry name" value="Bactofilin"/>
    <property type="match status" value="1"/>
</dbReference>
<evidence type="ECO:0000313" key="2">
    <source>
        <dbReference type="EMBL" id="MCL1044287.1"/>
    </source>
</evidence>
<reference evidence="2 3" key="1">
    <citation type="submission" date="2022-01" db="EMBL/GenBank/DDBJ databases">
        <title>Whole genome-based taxonomy of the Shewanellaceae.</title>
        <authorList>
            <person name="Martin-Rodriguez A.J."/>
        </authorList>
    </citation>
    <scope>NUCLEOTIDE SEQUENCE [LARGE SCALE GENOMIC DNA]</scope>
    <source>
        <strain evidence="2 3">DSM 24955</strain>
    </source>
</reference>
<dbReference type="EMBL" id="JAKIKU010000001">
    <property type="protein sequence ID" value="MCL1044287.1"/>
    <property type="molecule type" value="Genomic_DNA"/>
</dbReference>
<comment type="caution">
    <text evidence="2">The sequence shown here is derived from an EMBL/GenBank/DDBJ whole genome shotgun (WGS) entry which is preliminary data.</text>
</comment>
<name>A0ABT0KKC5_9GAMM</name>
<dbReference type="RefSeq" id="WP_248954717.1">
    <property type="nucleotide sequence ID" value="NZ_JAKIKU010000001.1"/>
</dbReference>
<protein>
    <submittedName>
        <fullName evidence="2">Polymer-forming cytoskeletal protein</fullName>
    </submittedName>
</protein>
<evidence type="ECO:0000313" key="3">
    <source>
        <dbReference type="Proteomes" id="UP001202134"/>
    </source>
</evidence>
<gene>
    <name evidence="2" type="ORF">L2737_02920</name>
</gene>
<dbReference type="PANTHER" id="PTHR35024:SF4">
    <property type="entry name" value="POLYMER-FORMING CYTOSKELETAL PROTEIN"/>
    <property type="match status" value="1"/>
</dbReference>
<dbReference type="Proteomes" id="UP001202134">
    <property type="component" value="Unassembled WGS sequence"/>
</dbReference>
<keyword evidence="3" id="KW-1185">Reference proteome</keyword>
<sequence>MFSKKSPTSNLSFIANDCELTGNIKVAGDVLIAGKINGEIRASGNVTVEPSGVITGGVVCVEATVSGLINGNITCEKLSITNTGTFDGEVYSKRMEILDNGQFIGYRKAYDESLEYKSLLNEKVVSPEADKSTDNPQLSAVNA</sequence>